<protein>
    <recommendedName>
        <fullName evidence="4">Photosynthesis system II assembly factor Ycf48/Hcf136-like domain-containing protein</fullName>
    </recommendedName>
</protein>
<dbReference type="PANTHER" id="PTHR47199:SF2">
    <property type="entry name" value="PHOTOSYSTEM II STABILITY_ASSEMBLY FACTOR HCF136, CHLOROPLASTIC"/>
    <property type="match status" value="1"/>
</dbReference>
<dbReference type="Pfam" id="PF14870">
    <property type="entry name" value="PSII_BNR"/>
    <property type="match status" value="2"/>
</dbReference>
<feature type="chain" id="PRO_5030868770" description="Photosynthesis system II assembly factor Ycf48/Hcf136-like domain-containing protein" evidence="3">
    <location>
        <begin position="25"/>
        <end position="360"/>
    </location>
</feature>
<organism evidence="5 6">
    <name type="scientific">Neptuniibacter caesariensis</name>
    <dbReference type="NCBI Taxonomy" id="207954"/>
    <lineage>
        <taxon>Bacteria</taxon>
        <taxon>Pseudomonadati</taxon>
        <taxon>Pseudomonadota</taxon>
        <taxon>Gammaproteobacteria</taxon>
        <taxon>Oceanospirillales</taxon>
        <taxon>Oceanospirillaceae</taxon>
        <taxon>Neptuniibacter</taxon>
    </lineage>
</organism>
<keyword evidence="6" id="KW-1185">Reference proteome</keyword>
<dbReference type="SUPFAM" id="SSF50939">
    <property type="entry name" value="Sialidases"/>
    <property type="match status" value="1"/>
</dbReference>
<reference evidence="5 6" key="1">
    <citation type="submission" date="2006-02" db="EMBL/GenBank/DDBJ databases">
        <authorList>
            <person name="Pinhassi J."/>
            <person name="Pedros-Alio C."/>
            <person name="Ferriera S."/>
            <person name="Johnson J."/>
            <person name="Kravitz S."/>
            <person name="Halpern A."/>
            <person name="Remington K."/>
            <person name="Beeson K."/>
            <person name="Tran B."/>
            <person name="Rogers Y.-H."/>
            <person name="Friedman R."/>
            <person name="Venter J.C."/>
        </authorList>
    </citation>
    <scope>NUCLEOTIDE SEQUENCE [LARGE SCALE GENOMIC DNA]</scope>
    <source>
        <strain evidence="5 6">MED92</strain>
    </source>
</reference>
<proteinExistence type="predicted"/>
<dbReference type="Gene3D" id="2.130.10.10">
    <property type="entry name" value="YVTN repeat-like/Quinoprotein amine dehydrogenase"/>
    <property type="match status" value="2"/>
</dbReference>
<dbReference type="EMBL" id="AAOW01000024">
    <property type="protein sequence ID" value="EAR60088.1"/>
    <property type="molecule type" value="Genomic_DNA"/>
</dbReference>
<dbReference type="InterPro" id="IPR028203">
    <property type="entry name" value="PSII_CF48-like_dom"/>
</dbReference>
<keyword evidence="2" id="KW-0604">Photosystem II</keyword>
<dbReference type="RefSeq" id="WP_007021095.1">
    <property type="nucleotide sequence ID" value="NZ_CH724125.1"/>
</dbReference>
<keyword evidence="3" id="KW-0732">Signal</keyword>
<dbReference type="AlphaFoldDB" id="A0A7U8GRC2"/>
<dbReference type="GO" id="GO:0015979">
    <property type="term" value="P:photosynthesis"/>
    <property type="evidence" value="ECO:0007669"/>
    <property type="project" value="UniProtKB-KW"/>
</dbReference>
<evidence type="ECO:0000256" key="3">
    <source>
        <dbReference type="SAM" id="SignalP"/>
    </source>
</evidence>
<accession>A0A7U8GRC2</accession>
<dbReference type="PANTHER" id="PTHR47199">
    <property type="entry name" value="PHOTOSYSTEM II STABILITY/ASSEMBLY FACTOR HCF136, CHLOROPLASTIC"/>
    <property type="match status" value="1"/>
</dbReference>
<feature type="domain" description="Photosynthesis system II assembly factor Ycf48/Hcf136-like" evidence="4">
    <location>
        <begin position="56"/>
        <end position="136"/>
    </location>
</feature>
<name>A0A7U8GRC2_NEPCE</name>
<gene>
    <name evidence="5" type="ORF">MED92_17152</name>
</gene>
<dbReference type="GO" id="GO:0009523">
    <property type="term" value="C:photosystem II"/>
    <property type="evidence" value="ECO:0007669"/>
    <property type="project" value="UniProtKB-KW"/>
</dbReference>
<sequence>MLIRAFSARLFIALLFSASVIATANSDRLDTPAISQVSPERMLLISIDRAGSRLVTVGEHGLIIFSDDGGLSWNQADVPVSSMLTSVHFFDNQKGWAVGHDAVILKTDDAGKSWVKVTDGNALNKIRMNAIENALTELAAKEPDNLDALEELEYKFDDAAVALEEGAGTPLLDIHFLNGQIGFAIGAYGQLYRSDDQGLTWQYIGHQLPNPDSLHFNAFFKAKNGDLYLLGEAGLLLKSSDQGSRWLEEDVPYDGSFFSAVESDAIYLMGLRGNVFKKMADGSWENQAFNSTSTINDAVVVQGKAILVGQGGALIRQDRNQFVAMGAQGLRTFTSVAHHGGNLIVVGESGVKRIELEGGR</sequence>
<comment type="caution">
    <text evidence="5">The sequence shown here is derived from an EMBL/GenBank/DDBJ whole genome shotgun (WGS) entry which is preliminary data.</text>
</comment>
<dbReference type="OrthoDB" id="9813892at2"/>
<evidence type="ECO:0000313" key="6">
    <source>
        <dbReference type="Proteomes" id="UP000002171"/>
    </source>
</evidence>
<evidence type="ECO:0000313" key="5">
    <source>
        <dbReference type="EMBL" id="EAR60088.1"/>
    </source>
</evidence>
<dbReference type="Proteomes" id="UP000002171">
    <property type="component" value="Unassembled WGS sequence"/>
</dbReference>
<evidence type="ECO:0000256" key="2">
    <source>
        <dbReference type="ARBA" id="ARBA00023276"/>
    </source>
</evidence>
<dbReference type="InterPro" id="IPR015943">
    <property type="entry name" value="WD40/YVTN_repeat-like_dom_sf"/>
</dbReference>
<dbReference type="InterPro" id="IPR036278">
    <property type="entry name" value="Sialidase_sf"/>
</dbReference>
<evidence type="ECO:0000256" key="1">
    <source>
        <dbReference type="ARBA" id="ARBA00022531"/>
    </source>
</evidence>
<feature type="signal peptide" evidence="3">
    <location>
        <begin position="1"/>
        <end position="24"/>
    </location>
</feature>
<evidence type="ECO:0000259" key="4">
    <source>
        <dbReference type="Pfam" id="PF14870"/>
    </source>
</evidence>
<keyword evidence="1" id="KW-0602">Photosynthesis</keyword>
<feature type="domain" description="Photosynthesis system II assembly factor Ycf48/Hcf136-like" evidence="4">
    <location>
        <begin position="170"/>
        <end position="329"/>
    </location>
</feature>